<gene>
    <name evidence="3" type="ORF">P9A14_14080</name>
</gene>
<accession>A0AAX3T3A0</accession>
<dbReference type="Proteomes" id="UP001213504">
    <property type="component" value="Chromosome"/>
</dbReference>
<dbReference type="InterPro" id="IPR007527">
    <property type="entry name" value="Znf_SWIM"/>
</dbReference>
<evidence type="ECO:0000313" key="3">
    <source>
        <dbReference type="EMBL" id="WFP23302.1"/>
    </source>
</evidence>
<dbReference type="Pfam" id="PF04434">
    <property type="entry name" value="SWIM"/>
    <property type="match status" value="1"/>
</dbReference>
<evidence type="ECO:0000259" key="2">
    <source>
        <dbReference type="PROSITE" id="PS50966"/>
    </source>
</evidence>
<dbReference type="PROSITE" id="PS50966">
    <property type="entry name" value="ZF_SWIM"/>
    <property type="match status" value="1"/>
</dbReference>
<sequence>MTSSPAEFGFTRWGAEIVRLAEPISARGPNASAPRARSVARNGGVTLTVDGRSVSGLVQRGGEASMAHLEFDAMSPATATTLREVLGESTEPTDYMHRRLIEAASWSSPVLEVADCSCRARGDRCLHILATLYALAAAVDREPSLALRLRDFDARLSGVAEGADHPDGSPSRMPLRWAALTTFDARDYWTVGRAAAVPFVADDPERHPAP</sequence>
<keyword evidence="1" id="KW-0863">Zinc-finger</keyword>
<evidence type="ECO:0000256" key="1">
    <source>
        <dbReference type="PROSITE-ProRule" id="PRU00325"/>
    </source>
</evidence>
<reference evidence="3" key="1">
    <citation type="submission" date="2023-04" db="EMBL/GenBank/DDBJ databases">
        <title>Complete genome sequence of a phthalic acid esters degrading bacterial strain.</title>
        <authorList>
            <person name="Weng L."/>
            <person name="Jia Y."/>
            <person name="Ren L."/>
        </authorList>
    </citation>
    <scope>NUCLEOTIDE SEQUENCE</scope>
    <source>
        <strain evidence="3">RL-LY01</strain>
    </source>
</reference>
<organism evidence="3 4">
    <name type="scientific">Gordonia hongkongensis</name>
    <dbReference type="NCBI Taxonomy" id="1701090"/>
    <lineage>
        <taxon>Bacteria</taxon>
        <taxon>Bacillati</taxon>
        <taxon>Actinomycetota</taxon>
        <taxon>Actinomycetes</taxon>
        <taxon>Mycobacteriales</taxon>
        <taxon>Gordoniaceae</taxon>
        <taxon>Gordonia</taxon>
    </lineage>
</organism>
<dbReference type="GO" id="GO:0008270">
    <property type="term" value="F:zinc ion binding"/>
    <property type="evidence" value="ECO:0007669"/>
    <property type="project" value="UniProtKB-KW"/>
</dbReference>
<dbReference type="AlphaFoldDB" id="A0AAX3T3A0"/>
<proteinExistence type="predicted"/>
<feature type="domain" description="SWIM-type" evidence="2">
    <location>
        <begin position="101"/>
        <end position="136"/>
    </location>
</feature>
<evidence type="ECO:0000313" key="4">
    <source>
        <dbReference type="Proteomes" id="UP001213504"/>
    </source>
</evidence>
<dbReference type="EMBL" id="CP121270">
    <property type="protein sequence ID" value="WFP23302.1"/>
    <property type="molecule type" value="Genomic_DNA"/>
</dbReference>
<keyword evidence="1" id="KW-0479">Metal-binding</keyword>
<protein>
    <submittedName>
        <fullName evidence="3">SWIM zinc finger family protein</fullName>
    </submittedName>
</protein>
<dbReference type="RefSeq" id="WP_165629954.1">
    <property type="nucleotide sequence ID" value="NZ_CP121270.1"/>
</dbReference>
<name>A0AAX3T3A0_9ACTN</name>
<keyword evidence="1" id="KW-0862">Zinc</keyword>